<dbReference type="EMBL" id="CAJVQB010001302">
    <property type="protein sequence ID" value="CAG8530061.1"/>
    <property type="molecule type" value="Genomic_DNA"/>
</dbReference>
<reference evidence="1 2" key="1">
    <citation type="submission" date="2021-06" db="EMBL/GenBank/DDBJ databases">
        <authorList>
            <person name="Kallberg Y."/>
            <person name="Tangrot J."/>
            <person name="Rosling A."/>
        </authorList>
    </citation>
    <scope>NUCLEOTIDE SEQUENCE [LARGE SCALE GENOMIC DNA]</scope>
    <source>
        <strain evidence="1 2">120-4 pot B 10/14</strain>
    </source>
</reference>
<dbReference type="Proteomes" id="UP000789901">
    <property type="component" value="Unassembled WGS sequence"/>
</dbReference>
<comment type="caution">
    <text evidence="1">The sequence shown here is derived from an EMBL/GenBank/DDBJ whole genome shotgun (WGS) entry which is preliminary data.</text>
</comment>
<proteinExistence type="predicted"/>
<evidence type="ECO:0000313" key="2">
    <source>
        <dbReference type="Proteomes" id="UP000789901"/>
    </source>
</evidence>
<accession>A0ABM8W5F7</accession>
<gene>
    <name evidence="1" type="ORF">GMARGA_LOCUS3576</name>
</gene>
<evidence type="ECO:0000313" key="1">
    <source>
        <dbReference type="EMBL" id="CAG8530061.1"/>
    </source>
</evidence>
<protein>
    <submittedName>
        <fullName evidence="1">7264_t:CDS:1</fullName>
    </submittedName>
</protein>
<name>A0ABM8W5F7_GIGMA</name>
<sequence>SNPTFKNNLIESIHEIFEKQYLKDNPFETYNAASDEEIEIFWKAIHQIDEIQRLKDFYDHCCTTCHYSFTIKKYEKDNCVICKPPRCLLEIFNQLHCLPDPIPGNDLHYKSFEELYGTVTTEKYRPLYQEKILQSNSSKIKQRNKSKHTIPFCPSALRAKNIGVTAICTKCNKPWLLFSAKKISDNDYRILCKFLDTILYTCGTTFKNTNKLTSTALLLAEFSNNCYDNISSPEIIESSIENDNDESNNYKNSINLDDIVVSDYENSIDLVSEEKEKDQSDQEEKDQIVISDPVQELFTHIFVNDSWTCASLIEKPYYLAKIYPSICYTCGSPDIERMASKNTYSTCNNCTTSSKKQYKWELADKNNRKKSCN</sequence>
<organism evidence="1 2">
    <name type="scientific">Gigaspora margarita</name>
    <dbReference type="NCBI Taxonomy" id="4874"/>
    <lineage>
        <taxon>Eukaryota</taxon>
        <taxon>Fungi</taxon>
        <taxon>Fungi incertae sedis</taxon>
        <taxon>Mucoromycota</taxon>
        <taxon>Glomeromycotina</taxon>
        <taxon>Glomeromycetes</taxon>
        <taxon>Diversisporales</taxon>
        <taxon>Gigasporaceae</taxon>
        <taxon>Gigaspora</taxon>
    </lineage>
</organism>
<keyword evidence="2" id="KW-1185">Reference proteome</keyword>
<feature type="non-terminal residue" evidence="1">
    <location>
        <position position="1"/>
    </location>
</feature>